<evidence type="ECO:0000259" key="1">
    <source>
        <dbReference type="Pfam" id="PF13392"/>
    </source>
</evidence>
<dbReference type="AlphaFoldDB" id="A0A0F9BUG2"/>
<feature type="domain" description="HNH nuclease" evidence="1">
    <location>
        <begin position="56"/>
        <end position="99"/>
    </location>
</feature>
<dbReference type="InterPro" id="IPR044925">
    <property type="entry name" value="His-Me_finger_sf"/>
</dbReference>
<dbReference type="EMBL" id="LAZR01050143">
    <property type="protein sequence ID" value="KKK88021.1"/>
    <property type="molecule type" value="Genomic_DNA"/>
</dbReference>
<comment type="caution">
    <text evidence="2">The sequence shown here is derived from an EMBL/GenBank/DDBJ whole genome shotgun (WGS) entry which is preliminary data.</text>
</comment>
<dbReference type="Gene3D" id="3.90.75.10">
    <property type="entry name" value="Homing Intron 3 (I-ppo) Encoded Endonuclease, Chain A"/>
    <property type="match status" value="1"/>
</dbReference>
<dbReference type="SUPFAM" id="SSF54060">
    <property type="entry name" value="His-Me finger endonucleases"/>
    <property type="match status" value="1"/>
</dbReference>
<dbReference type="InterPro" id="IPR003615">
    <property type="entry name" value="HNH_nuc"/>
</dbReference>
<evidence type="ECO:0000313" key="2">
    <source>
        <dbReference type="EMBL" id="KKK88021.1"/>
    </source>
</evidence>
<gene>
    <name evidence="2" type="ORF">LCGC14_2747380</name>
</gene>
<dbReference type="Pfam" id="PF13392">
    <property type="entry name" value="HNH_3"/>
    <property type="match status" value="1"/>
</dbReference>
<proteinExistence type="predicted"/>
<name>A0A0F9BUG2_9ZZZZ</name>
<organism evidence="2">
    <name type="scientific">marine sediment metagenome</name>
    <dbReference type="NCBI Taxonomy" id="412755"/>
    <lineage>
        <taxon>unclassified sequences</taxon>
        <taxon>metagenomes</taxon>
        <taxon>ecological metagenomes</taxon>
    </lineage>
</organism>
<dbReference type="GO" id="GO:0004519">
    <property type="term" value="F:endonuclease activity"/>
    <property type="evidence" value="ECO:0007669"/>
    <property type="project" value="InterPro"/>
</dbReference>
<protein>
    <recommendedName>
        <fullName evidence="1">HNH nuclease domain-containing protein</fullName>
    </recommendedName>
</protein>
<dbReference type="InterPro" id="IPR044930">
    <property type="entry name" value="Homing_endonuclease_His-Me"/>
</dbReference>
<sequence length="168" mass="19438">MPRNKIPLIPLAERFWPKVKKRKSGCWEWTACLTDGYGIMTVRGSEHPSGVTRAQLAHRVSWFLHTGKWPHKHILHHCDNRPCIRPKHLYEGTDVDNARDREERGNTTAILTAAKVKVIRLSRLPDRIWAKRFGVTKSTIACARAGKSWTHIKNPPPIRRHRSFSKIE</sequence>
<reference evidence="2" key="1">
    <citation type="journal article" date="2015" name="Nature">
        <title>Complex archaea that bridge the gap between prokaryotes and eukaryotes.</title>
        <authorList>
            <person name="Spang A."/>
            <person name="Saw J.H."/>
            <person name="Jorgensen S.L."/>
            <person name="Zaremba-Niedzwiedzka K."/>
            <person name="Martijn J."/>
            <person name="Lind A.E."/>
            <person name="van Eijk R."/>
            <person name="Schleper C."/>
            <person name="Guy L."/>
            <person name="Ettema T.J."/>
        </authorList>
    </citation>
    <scope>NUCLEOTIDE SEQUENCE</scope>
</reference>
<accession>A0A0F9BUG2</accession>